<accession>A0ABW0DMZ2</accession>
<reference evidence="3" key="1">
    <citation type="journal article" date="2019" name="Int. J. Syst. Evol. Microbiol.">
        <title>The Global Catalogue of Microorganisms (GCM) 10K type strain sequencing project: providing services to taxonomists for standard genome sequencing and annotation.</title>
        <authorList>
            <consortium name="The Broad Institute Genomics Platform"/>
            <consortium name="The Broad Institute Genome Sequencing Center for Infectious Disease"/>
            <person name="Wu L."/>
            <person name="Ma J."/>
        </authorList>
    </citation>
    <scope>NUCLEOTIDE SEQUENCE [LARGE SCALE GENOMIC DNA]</scope>
    <source>
        <strain evidence="3">CGMCC 4.7131</strain>
    </source>
</reference>
<evidence type="ECO:0000313" key="3">
    <source>
        <dbReference type="Proteomes" id="UP001596035"/>
    </source>
</evidence>
<protein>
    <submittedName>
        <fullName evidence="2">Uncharacterized protein</fullName>
    </submittedName>
</protein>
<dbReference type="RefSeq" id="WP_382051937.1">
    <property type="nucleotide sequence ID" value="NZ_BAAATG010000021.1"/>
</dbReference>
<dbReference type="Proteomes" id="UP001596035">
    <property type="component" value="Unassembled WGS sequence"/>
</dbReference>
<proteinExistence type="predicted"/>
<evidence type="ECO:0000256" key="1">
    <source>
        <dbReference type="SAM" id="MobiDB-lite"/>
    </source>
</evidence>
<evidence type="ECO:0000313" key="2">
    <source>
        <dbReference type="EMBL" id="MFC5239130.1"/>
    </source>
</evidence>
<sequence>MGDEPVRVQRAFAAVGVADRDRSAVAHRVGDGEQDPGVRVPNSPGRSAKKTRDRLRARPHSR</sequence>
<feature type="compositionally biased region" description="Basic residues" evidence="1">
    <location>
        <begin position="47"/>
        <end position="62"/>
    </location>
</feature>
<organism evidence="2 3">
    <name type="scientific">Streptomyces atrovirens</name>
    <dbReference type="NCBI Taxonomy" id="285556"/>
    <lineage>
        <taxon>Bacteria</taxon>
        <taxon>Bacillati</taxon>
        <taxon>Actinomycetota</taxon>
        <taxon>Actinomycetes</taxon>
        <taxon>Kitasatosporales</taxon>
        <taxon>Streptomycetaceae</taxon>
        <taxon>Streptomyces</taxon>
    </lineage>
</organism>
<name>A0ABW0DMZ2_9ACTN</name>
<feature type="compositionally biased region" description="Basic and acidic residues" evidence="1">
    <location>
        <begin position="20"/>
        <end position="31"/>
    </location>
</feature>
<feature type="region of interest" description="Disordered" evidence="1">
    <location>
        <begin position="20"/>
        <end position="62"/>
    </location>
</feature>
<comment type="caution">
    <text evidence="2">The sequence shown here is derived from an EMBL/GenBank/DDBJ whole genome shotgun (WGS) entry which is preliminary data.</text>
</comment>
<dbReference type="EMBL" id="JBHSKN010000004">
    <property type="protein sequence ID" value="MFC5239130.1"/>
    <property type="molecule type" value="Genomic_DNA"/>
</dbReference>
<keyword evidence="3" id="KW-1185">Reference proteome</keyword>
<gene>
    <name evidence="2" type="ORF">ACFPWV_04230</name>
</gene>